<dbReference type="Proteomes" id="UP000282971">
    <property type="component" value="Unassembled WGS sequence"/>
</dbReference>
<organism evidence="2 3">
    <name type="scientific">Sphingomonas crocodyli</name>
    <dbReference type="NCBI Taxonomy" id="1979270"/>
    <lineage>
        <taxon>Bacteria</taxon>
        <taxon>Pseudomonadati</taxon>
        <taxon>Pseudomonadota</taxon>
        <taxon>Alphaproteobacteria</taxon>
        <taxon>Sphingomonadales</taxon>
        <taxon>Sphingomonadaceae</taxon>
        <taxon>Sphingomonas</taxon>
    </lineage>
</organism>
<evidence type="ECO:0000313" key="2">
    <source>
        <dbReference type="EMBL" id="RVT93822.1"/>
    </source>
</evidence>
<feature type="chain" id="PRO_5019125654" description="Alpha/beta hydrolase" evidence="1">
    <location>
        <begin position="29"/>
        <end position="60"/>
    </location>
</feature>
<keyword evidence="3" id="KW-1185">Reference proteome</keyword>
<name>A0A437M7Z4_9SPHN</name>
<evidence type="ECO:0000256" key="1">
    <source>
        <dbReference type="SAM" id="SignalP"/>
    </source>
</evidence>
<keyword evidence="1" id="KW-0732">Signal</keyword>
<comment type="caution">
    <text evidence="2">The sequence shown here is derived from an EMBL/GenBank/DDBJ whole genome shotgun (WGS) entry which is preliminary data.</text>
</comment>
<feature type="signal peptide" evidence="1">
    <location>
        <begin position="1"/>
        <end position="28"/>
    </location>
</feature>
<evidence type="ECO:0000313" key="3">
    <source>
        <dbReference type="Proteomes" id="UP000282971"/>
    </source>
</evidence>
<reference evidence="2 3" key="1">
    <citation type="submission" date="2019-01" db="EMBL/GenBank/DDBJ databases">
        <authorList>
            <person name="Chen W.-M."/>
        </authorList>
    </citation>
    <scope>NUCLEOTIDE SEQUENCE [LARGE SCALE GENOMIC DNA]</scope>
    <source>
        <strain evidence="2 3">CCP-7</strain>
    </source>
</reference>
<accession>A0A437M7Z4</accession>
<dbReference type="AlphaFoldDB" id="A0A437M7Z4"/>
<protein>
    <recommendedName>
        <fullName evidence="4">Alpha/beta hydrolase</fullName>
    </recommendedName>
</protein>
<proteinExistence type="predicted"/>
<dbReference type="EMBL" id="SACN01000001">
    <property type="protein sequence ID" value="RVT93822.1"/>
    <property type="molecule type" value="Genomic_DNA"/>
</dbReference>
<dbReference type="RefSeq" id="WP_127742823.1">
    <property type="nucleotide sequence ID" value="NZ_SACN01000001.1"/>
</dbReference>
<sequence length="60" mass="6196">MRLALAMAGGLGLGGVIMLAPLAAGAPAEEPVVETSTDHAPQKGTIRIHGKEFKLVYAIR</sequence>
<gene>
    <name evidence="2" type="ORF">EOD43_08140</name>
</gene>
<evidence type="ECO:0008006" key="4">
    <source>
        <dbReference type="Google" id="ProtNLM"/>
    </source>
</evidence>